<keyword evidence="2" id="KW-0813">Transport</keyword>
<dbReference type="GO" id="GO:0015421">
    <property type="term" value="F:ABC-type oligopeptide transporter activity"/>
    <property type="evidence" value="ECO:0007669"/>
    <property type="project" value="TreeGrafter"/>
</dbReference>
<keyword evidence="8 9" id="KW-0472">Membrane</keyword>
<dbReference type="InterPro" id="IPR003593">
    <property type="entry name" value="AAA+_ATPase"/>
</dbReference>
<dbReference type="STRING" id="1423727.FC34_GL000820"/>
<dbReference type="InterPro" id="IPR039421">
    <property type="entry name" value="Type_1_exporter"/>
</dbReference>
<feature type="transmembrane region" description="Helical" evidence="9">
    <location>
        <begin position="51"/>
        <end position="71"/>
    </location>
</feature>
<name>A0A0R2B205_9LACO</name>
<keyword evidence="7 9" id="KW-1133">Transmembrane helix</keyword>
<feature type="transmembrane region" description="Helical" evidence="9">
    <location>
        <begin position="154"/>
        <end position="173"/>
    </location>
</feature>
<dbReference type="RefSeq" id="WP_057894097.1">
    <property type="nucleotide sequence ID" value="NZ_AYZQ01000001.1"/>
</dbReference>
<evidence type="ECO:0000256" key="9">
    <source>
        <dbReference type="SAM" id="Phobius"/>
    </source>
</evidence>
<evidence type="ECO:0000313" key="13">
    <source>
        <dbReference type="Proteomes" id="UP000051672"/>
    </source>
</evidence>
<evidence type="ECO:0000256" key="6">
    <source>
        <dbReference type="ARBA" id="ARBA00022840"/>
    </source>
</evidence>
<dbReference type="PATRIC" id="fig|1423727.3.peg.827"/>
<dbReference type="PROSITE" id="PS50893">
    <property type="entry name" value="ABC_TRANSPORTER_2"/>
    <property type="match status" value="1"/>
</dbReference>
<dbReference type="GO" id="GO:0016887">
    <property type="term" value="F:ATP hydrolysis activity"/>
    <property type="evidence" value="ECO:0007669"/>
    <property type="project" value="InterPro"/>
</dbReference>
<reference evidence="12 13" key="1">
    <citation type="journal article" date="2015" name="Genome Announc.">
        <title>Expanding the biotechnology potential of lactobacilli through comparative genomics of 213 strains and associated genera.</title>
        <authorList>
            <person name="Sun Z."/>
            <person name="Harris H.M."/>
            <person name="McCann A."/>
            <person name="Guo C."/>
            <person name="Argimon S."/>
            <person name="Zhang W."/>
            <person name="Yang X."/>
            <person name="Jeffery I.B."/>
            <person name="Cooney J.C."/>
            <person name="Kagawa T.F."/>
            <person name="Liu W."/>
            <person name="Song Y."/>
            <person name="Salvetti E."/>
            <person name="Wrobel A."/>
            <person name="Rasinkangas P."/>
            <person name="Parkhill J."/>
            <person name="Rea M.C."/>
            <person name="O'Sullivan O."/>
            <person name="Ritari J."/>
            <person name="Douillard F.P."/>
            <person name="Paul Ross R."/>
            <person name="Yang R."/>
            <person name="Briner A.E."/>
            <person name="Felis G.E."/>
            <person name="de Vos W.M."/>
            <person name="Barrangou R."/>
            <person name="Klaenhammer T.R."/>
            <person name="Caufield P.W."/>
            <person name="Cui Y."/>
            <person name="Zhang H."/>
            <person name="O'Toole P.W."/>
        </authorList>
    </citation>
    <scope>NUCLEOTIDE SEQUENCE [LARGE SCALE GENOMIC DNA]</scope>
    <source>
        <strain evidence="12 13">DSM 23927</strain>
    </source>
</reference>
<feature type="transmembrane region" description="Helical" evidence="9">
    <location>
        <begin position="277"/>
        <end position="300"/>
    </location>
</feature>
<evidence type="ECO:0000259" key="11">
    <source>
        <dbReference type="PROSITE" id="PS50929"/>
    </source>
</evidence>
<dbReference type="Gene3D" id="3.40.50.300">
    <property type="entry name" value="P-loop containing nucleotide triphosphate hydrolases"/>
    <property type="match status" value="1"/>
</dbReference>
<feature type="domain" description="ABC transmembrane type-1" evidence="11">
    <location>
        <begin position="17"/>
        <end position="297"/>
    </location>
</feature>
<evidence type="ECO:0000256" key="4">
    <source>
        <dbReference type="ARBA" id="ARBA00022692"/>
    </source>
</evidence>
<dbReference type="CDD" id="cd18548">
    <property type="entry name" value="ABC_6TM_Tm287_like"/>
    <property type="match status" value="1"/>
</dbReference>
<protein>
    <submittedName>
        <fullName evidence="12">ABC-type multidrug transport system, ATPase and permease component</fullName>
    </submittedName>
</protein>
<dbReference type="Pfam" id="PF00664">
    <property type="entry name" value="ABC_membrane"/>
    <property type="match status" value="1"/>
</dbReference>
<dbReference type="Proteomes" id="UP000051672">
    <property type="component" value="Unassembled WGS sequence"/>
</dbReference>
<evidence type="ECO:0000313" key="12">
    <source>
        <dbReference type="EMBL" id="KRM73098.1"/>
    </source>
</evidence>
<keyword evidence="3" id="KW-1003">Cell membrane</keyword>
<organism evidence="12 13">
    <name type="scientific">Lacticaseibacillus brantae DSM 23927</name>
    <dbReference type="NCBI Taxonomy" id="1423727"/>
    <lineage>
        <taxon>Bacteria</taxon>
        <taxon>Bacillati</taxon>
        <taxon>Bacillota</taxon>
        <taxon>Bacilli</taxon>
        <taxon>Lactobacillales</taxon>
        <taxon>Lactobacillaceae</taxon>
        <taxon>Lacticaseibacillus</taxon>
    </lineage>
</organism>
<comment type="caution">
    <text evidence="12">The sequence shown here is derived from an EMBL/GenBank/DDBJ whole genome shotgun (WGS) entry which is preliminary data.</text>
</comment>
<dbReference type="GO" id="GO:0005886">
    <property type="term" value="C:plasma membrane"/>
    <property type="evidence" value="ECO:0007669"/>
    <property type="project" value="UniProtKB-SubCell"/>
</dbReference>
<sequence length="571" mass="63338">MKALLPYFKRERWNITWAIVSVLVVAFATLWQPHLLQQVLEAIIKKDNDTVFNNGIILIVLAVIGIVAGIINTVYSAKIALNVATDMREDLYKKIQTFSYGNVEQFSASNLVVRMTNDINQVQQIVMALFQQLTRIPILFIGAFALAIMTLPNLWWIIIVMMLLIVGVSAFSFTRMGKYFGSMQGMVERVNTLARENLMGIRVVKSFVQEQNQIKTFSESSDEMRDLTIKIGNLFSILMPAFFLFANLAMALTIYMVGGMITEHPTYLAAVTSFISYLMQILFSIIIGGFMMTFASRAVVSLGRIKEVFDTKPMLSFPDVPEEHLAGSVGFDHVTFTYPGDEQPTLKDISFEVAPGEMIGIVGATGSGKSTLAQLIPRLFDPDSGEVTVGGKDVRDVNEQSLRHAVSFVLQRATIFSGTIAQNLRQGKPNATLEEMNWAANVAQSAEFINRLDKKFDAPVEERSANFSGGQKQRLAITRGVIGKPDILIMDDSTSALDARSEKLVQQALNKELNGTTTFIIAEKISSIIKADRILVLDDGQLIGQGSHAELVKTNPTYQEIYQTQKALEEV</sequence>
<dbReference type="InterPro" id="IPR027417">
    <property type="entry name" value="P-loop_NTPase"/>
</dbReference>
<gene>
    <name evidence="12" type="ORF">FC34_GL000820</name>
</gene>
<dbReference type="PROSITE" id="PS50929">
    <property type="entry name" value="ABC_TM1F"/>
    <property type="match status" value="1"/>
</dbReference>
<evidence type="ECO:0000259" key="10">
    <source>
        <dbReference type="PROSITE" id="PS50893"/>
    </source>
</evidence>
<dbReference type="EMBL" id="AYZQ01000001">
    <property type="protein sequence ID" value="KRM73098.1"/>
    <property type="molecule type" value="Genomic_DNA"/>
</dbReference>
<dbReference type="InterPro" id="IPR011527">
    <property type="entry name" value="ABC1_TM_dom"/>
</dbReference>
<keyword evidence="5" id="KW-0547">Nucleotide-binding</keyword>
<dbReference type="PANTHER" id="PTHR43394">
    <property type="entry name" value="ATP-DEPENDENT PERMEASE MDL1, MITOCHONDRIAL"/>
    <property type="match status" value="1"/>
</dbReference>
<evidence type="ECO:0000256" key="8">
    <source>
        <dbReference type="ARBA" id="ARBA00023136"/>
    </source>
</evidence>
<dbReference type="OrthoDB" id="9770415at2"/>
<dbReference type="InterPro" id="IPR036640">
    <property type="entry name" value="ABC1_TM_sf"/>
</dbReference>
<feature type="domain" description="ABC transporter" evidence="10">
    <location>
        <begin position="329"/>
        <end position="564"/>
    </location>
</feature>
<dbReference type="SMART" id="SM00382">
    <property type="entry name" value="AAA"/>
    <property type="match status" value="1"/>
</dbReference>
<feature type="transmembrane region" description="Helical" evidence="9">
    <location>
        <begin position="12"/>
        <end position="31"/>
    </location>
</feature>
<accession>A0A0R2B205</accession>
<proteinExistence type="predicted"/>
<dbReference type="InterPro" id="IPR003439">
    <property type="entry name" value="ABC_transporter-like_ATP-bd"/>
</dbReference>
<evidence type="ECO:0000256" key="7">
    <source>
        <dbReference type="ARBA" id="ARBA00022989"/>
    </source>
</evidence>
<dbReference type="Gene3D" id="1.20.1560.10">
    <property type="entry name" value="ABC transporter type 1, transmembrane domain"/>
    <property type="match status" value="1"/>
</dbReference>
<keyword evidence="4 9" id="KW-0812">Transmembrane</keyword>
<comment type="subcellular location">
    <subcellularLocation>
        <location evidence="1">Cell membrane</location>
        <topology evidence="1">Multi-pass membrane protein</topology>
    </subcellularLocation>
</comment>
<dbReference type="FunFam" id="3.40.50.300:FF:000221">
    <property type="entry name" value="Multidrug ABC transporter ATP-binding protein"/>
    <property type="match status" value="1"/>
</dbReference>
<dbReference type="SUPFAM" id="SSF90123">
    <property type="entry name" value="ABC transporter transmembrane region"/>
    <property type="match status" value="1"/>
</dbReference>
<dbReference type="GO" id="GO:0005524">
    <property type="term" value="F:ATP binding"/>
    <property type="evidence" value="ECO:0007669"/>
    <property type="project" value="UniProtKB-KW"/>
</dbReference>
<evidence type="ECO:0000256" key="1">
    <source>
        <dbReference type="ARBA" id="ARBA00004651"/>
    </source>
</evidence>
<dbReference type="PANTHER" id="PTHR43394:SF1">
    <property type="entry name" value="ATP-BINDING CASSETTE SUB-FAMILY B MEMBER 10, MITOCHONDRIAL"/>
    <property type="match status" value="1"/>
</dbReference>
<evidence type="ECO:0000256" key="2">
    <source>
        <dbReference type="ARBA" id="ARBA00022448"/>
    </source>
</evidence>
<dbReference type="SUPFAM" id="SSF52540">
    <property type="entry name" value="P-loop containing nucleoside triphosphate hydrolases"/>
    <property type="match status" value="1"/>
</dbReference>
<dbReference type="AlphaFoldDB" id="A0A0R2B205"/>
<evidence type="ECO:0000256" key="5">
    <source>
        <dbReference type="ARBA" id="ARBA00022741"/>
    </source>
</evidence>
<feature type="transmembrane region" description="Helical" evidence="9">
    <location>
        <begin position="234"/>
        <end position="257"/>
    </location>
</feature>
<dbReference type="Pfam" id="PF00005">
    <property type="entry name" value="ABC_tran"/>
    <property type="match status" value="1"/>
</dbReference>
<keyword evidence="6" id="KW-0067">ATP-binding</keyword>
<keyword evidence="13" id="KW-1185">Reference proteome</keyword>
<evidence type="ECO:0000256" key="3">
    <source>
        <dbReference type="ARBA" id="ARBA00022475"/>
    </source>
</evidence>
<feature type="transmembrane region" description="Helical" evidence="9">
    <location>
        <begin position="125"/>
        <end position="148"/>
    </location>
</feature>